<name>A0A267EFY6_9PLAT</name>
<evidence type="ECO:0000313" key="2">
    <source>
        <dbReference type="EMBL" id="PAA60425.1"/>
    </source>
</evidence>
<evidence type="ECO:0000259" key="1">
    <source>
        <dbReference type="PROSITE" id="PS50146"/>
    </source>
</evidence>
<proteinExistence type="predicted"/>
<dbReference type="OrthoDB" id="530923at2759"/>
<organism evidence="2 3">
    <name type="scientific">Macrostomum lignano</name>
    <dbReference type="NCBI Taxonomy" id="282301"/>
    <lineage>
        <taxon>Eukaryota</taxon>
        <taxon>Metazoa</taxon>
        <taxon>Spiralia</taxon>
        <taxon>Lophotrochozoa</taxon>
        <taxon>Platyhelminthes</taxon>
        <taxon>Rhabditophora</taxon>
        <taxon>Macrostomorpha</taxon>
        <taxon>Macrostomida</taxon>
        <taxon>Macrostomidae</taxon>
        <taxon>Macrostomum</taxon>
    </lineage>
</organism>
<dbReference type="STRING" id="282301.A0A267EFY6"/>
<reference evidence="2 3" key="1">
    <citation type="submission" date="2017-06" db="EMBL/GenBank/DDBJ databases">
        <title>A platform for efficient transgenesis in Macrostomum lignano, a flatworm model organism for stem cell research.</title>
        <authorList>
            <person name="Berezikov E."/>
        </authorList>
    </citation>
    <scope>NUCLEOTIDE SEQUENCE [LARGE SCALE GENOMIC DNA]</scope>
    <source>
        <strain evidence="2">DV1</strain>
        <tissue evidence="2">Whole organism</tissue>
    </source>
</reference>
<dbReference type="GO" id="GO:0016020">
    <property type="term" value="C:membrane"/>
    <property type="evidence" value="ECO:0007669"/>
    <property type="project" value="GOC"/>
</dbReference>
<sequence>RGMSESAAATEAQSFQFDCQFMGLACKLHLPAAGLTSSNSLQQRLIWQFANSPKTAESVPLSLVLNALTPNDDLVSNTLELIVAKRLPGDSALWSLSRLRFTNMPDALECSRILLDRLKIYRRLKSLLLFINPTSGGGGSDALAKSLVLPWLTACGIRVVTIRTERRYHARDFLLRECLAKFDCVACVGGDGILLELVHGLLLRRRLDLGIDGHSKLDAEHPADMPIGVIPSGSTDAIVHSVNNNTDATTALVHILLGNRVAMDVTSVYDLHTGEFIAYNLGLLSYGYFGDICKGSESMRWLGPMRYDLMGALTLMRLPRHLLEVTLIETEPVRQPLTCHRRCQLCANPPSADIARQAVRDLGPAVSGHQVDPIRRQPVASLPSNGNAYAWRQSRRRYASVSSFTMPCRSAKSPHGAVPFAHLADGLTDLVTVPGRDRLHFLHYLTRLTCRPAWMPKLIDEQQGGWEGVETQFQLDSVAVRRVSAFSVRILHRQQDGQPLSAWNSDGELLRAADIVCRVNPRLLTVFGSHIDEPVGQGTGSSPSKLGCCGDPLLSCVDI</sequence>
<dbReference type="Pfam" id="PF00781">
    <property type="entry name" value="DAGK_cat"/>
    <property type="match status" value="1"/>
</dbReference>
<dbReference type="InterPro" id="IPR045363">
    <property type="entry name" value="CERK_C"/>
</dbReference>
<feature type="domain" description="DAGKc" evidence="1">
    <location>
        <begin position="122"/>
        <end position="272"/>
    </location>
</feature>
<comment type="caution">
    <text evidence="2">The sequence shown here is derived from an EMBL/GenBank/DDBJ whole genome shotgun (WGS) entry which is preliminary data.</text>
</comment>
<dbReference type="Pfam" id="PF19280">
    <property type="entry name" value="CERK_C"/>
    <property type="match status" value="1"/>
</dbReference>
<dbReference type="InterPro" id="IPR017438">
    <property type="entry name" value="ATP-NAD_kinase_N"/>
</dbReference>
<dbReference type="GO" id="GO:0006672">
    <property type="term" value="P:ceramide metabolic process"/>
    <property type="evidence" value="ECO:0007669"/>
    <property type="project" value="TreeGrafter"/>
</dbReference>
<evidence type="ECO:0000313" key="3">
    <source>
        <dbReference type="Proteomes" id="UP000215902"/>
    </source>
</evidence>
<dbReference type="AlphaFoldDB" id="A0A267EFY6"/>
<dbReference type="Proteomes" id="UP000215902">
    <property type="component" value="Unassembled WGS sequence"/>
</dbReference>
<dbReference type="SUPFAM" id="SSF111331">
    <property type="entry name" value="NAD kinase/diacylglycerol kinase-like"/>
    <property type="match status" value="1"/>
</dbReference>
<protein>
    <recommendedName>
        <fullName evidence="1">DAGKc domain-containing protein</fullName>
    </recommendedName>
</protein>
<dbReference type="Gene3D" id="2.60.200.40">
    <property type="match status" value="1"/>
</dbReference>
<dbReference type="Gene3D" id="3.40.50.10330">
    <property type="entry name" value="Probable inorganic polyphosphate/atp-NAD kinase, domain 1"/>
    <property type="match status" value="1"/>
</dbReference>
<dbReference type="PROSITE" id="PS50146">
    <property type="entry name" value="DAGK"/>
    <property type="match status" value="1"/>
</dbReference>
<accession>A0A267EFY6</accession>
<dbReference type="PANTHER" id="PTHR12358">
    <property type="entry name" value="SPHINGOSINE KINASE"/>
    <property type="match status" value="1"/>
</dbReference>
<keyword evidence="3" id="KW-1185">Reference proteome</keyword>
<dbReference type="InterPro" id="IPR001206">
    <property type="entry name" value="Diacylglycerol_kinase_cat_dom"/>
</dbReference>
<dbReference type="GO" id="GO:0001729">
    <property type="term" value="F:ceramide kinase activity"/>
    <property type="evidence" value="ECO:0007669"/>
    <property type="project" value="TreeGrafter"/>
</dbReference>
<dbReference type="InterPro" id="IPR050187">
    <property type="entry name" value="Lipid_Phosphate_FormReg"/>
</dbReference>
<gene>
    <name evidence="2" type="ORF">BOX15_Mlig015187g1</name>
</gene>
<dbReference type="PANTHER" id="PTHR12358:SF111">
    <property type="entry name" value="CERAMIDE KINASE, ISOFORM A"/>
    <property type="match status" value="1"/>
</dbReference>
<dbReference type="EMBL" id="NIVC01002153">
    <property type="protein sequence ID" value="PAA60425.1"/>
    <property type="molecule type" value="Genomic_DNA"/>
</dbReference>
<feature type="non-terminal residue" evidence="2">
    <location>
        <position position="1"/>
    </location>
</feature>
<dbReference type="InterPro" id="IPR016064">
    <property type="entry name" value="NAD/diacylglycerol_kinase_sf"/>
</dbReference>